<gene>
    <name evidence="2" type="ORF">F2Q68_00006057</name>
</gene>
<accession>A0A8S9JMW4</accession>
<reference evidence="2" key="1">
    <citation type="submission" date="2019-12" db="EMBL/GenBank/DDBJ databases">
        <title>Genome sequencing and annotation of Brassica cretica.</title>
        <authorList>
            <person name="Studholme D.J."/>
            <person name="Sarris P.F."/>
        </authorList>
    </citation>
    <scope>NUCLEOTIDE SEQUENCE</scope>
    <source>
        <strain evidence="2">PFS-001/15</strain>
        <tissue evidence="2">Leaf</tissue>
    </source>
</reference>
<evidence type="ECO:0008006" key="4">
    <source>
        <dbReference type="Google" id="ProtNLM"/>
    </source>
</evidence>
<evidence type="ECO:0000313" key="3">
    <source>
        <dbReference type="Proteomes" id="UP000712281"/>
    </source>
</evidence>
<protein>
    <recommendedName>
        <fullName evidence="4">Aspartic peptidase DDI1-type domain-containing protein</fullName>
    </recommendedName>
</protein>
<dbReference type="Proteomes" id="UP000712281">
    <property type="component" value="Unassembled WGS sequence"/>
</dbReference>
<feature type="compositionally biased region" description="Low complexity" evidence="1">
    <location>
        <begin position="10"/>
        <end position="22"/>
    </location>
</feature>
<feature type="region of interest" description="Disordered" evidence="1">
    <location>
        <begin position="1"/>
        <end position="66"/>
    </location>
</feature>
<dbReference type="EMBL" id="QGKW02001660">
    <property type="protein sequence ID" value="KAF2583394.1"/>
    <property type="molecule type" value="Genomic_DNA"/>
</dbReference>
<comment type="caution">
    <text evidence="2">The sequence shown here is derived from an EMBL/GenBank/DDBJ whole genome shotgun (WGS) entry which is preliminary data.</text>
</comment>
<evidence type="ECO:0000256" key="1">
    <source>
        <dbReference type="SAM" id="MobiDB-lite"/>
    </source>
</evidence>
<dbReference type="PANTHER" id="PTHR33067">
    <property type="entry name" value="RNA-DIRECTED DNA POLYMERASE-RELATED"/>
    <property type="match status" value="1"/>
</dbReference>
<sequence>MKQATAGQIQNQNQRQSQSNRQAVPATGNSQPDELKGLGYDDATTVAGLASSGQGVESGDHGNRHQDGKIDVQLAQTVESVKMQQGTLPGKIDKNPRTEHCNAIEHPFAETVLGAEENTEQSGSSGETGPKEPAETLPVRVYVPMVPYPIPSKHLMDPISTEQLAGFRKMVRRESQEEIKALFTEAMTPSLKVLLKVDDPRKFIFRCSIAGVEFKEALCDSGSSVNLVSKAIVDELGIVDVEPSRVKLAFANSSMAVPYGTIHNLPVQVGDCVLHTEFQVVEMRNDHEMPLIFGRSFMATVGAIVDMPNKRVSFSNINKKVFYKAVPTRSQIRYASQVGDCVLHTEFQVVEMRNDHEMPLIFGRSFMATVGAIVDMPNKRVSFSNINKKVFYKAVPTRSQIRYASCISVVSGEQLEIVPKKELCKKGEIKEVLDGDPHTDTKKLSGNVKLNEKVQKKRVKADPMMTLIPRLCDEKSIEYEVKCKGTLNLSLNSE</sequence>
<dbReference type="SUPFAM" id="SSF50630">
    <property type="entry name" value="Acid proteases"/>
    <property type="match status" value="1"/>
</dbReference>
<dbReference type="InterPro" id="IPR021109">
    <property type="entry name" value="Peptidase_aspartic_dom_sf"/>
</dbReference>
<organism evidence="2 3">
    <name type="scientific">Brassica cretica</name>
    <name type="common">Mustard</name>
    <dbReference type="NCBI Taxonomy" id="69181"/>
    <lineage>
        <taxon>Eukaryota</taxon>
        <taxon>Viridiplantae</taxon>
        <taxon>Streptophyta</taxon>
        <taxon>Embryophyta</taxon>
        <taxon>Tracheophyta</taxon>
        <taxon>Spermatophyta</taxon>
        <taxon>Magnoliopsida</taxon>
        <taxon>eudicotyledons</taxon>
        <taxon>Gunneridae</taxon>
        <taxon>Pentapetalae</taxon>
        <taxon>rosids</taxon>
        <taxon>malvids</taxon>
        <taxon>Brassicales</taxon>
        <taxon>Brassicaceae</taxon>
        <taxon>Brassiceae</taxon>
        <taxon>Brassica</taxon>
    </lineage>
</organism>
<dbReference type="AlphaFoldDB" id="A0A8S9JMW4"/>
<evidence type="ECO:0000313" key="2">
    <source>
        <dbReference type="EMBL" id="KAF2583394.1"/>
    </source>
</evidence>
<proteinExistence type="predicted"/>
<dbReference type="Gene3D" id="2.40.70.10">
    <property type="entry name" value="Acid Proteases"/>
    <property type="match status" value="2"/>
</dbReference>
<name>A0A8S9JMW4_BRACR</name>
<dbReference type="CDD" id="cd00303">
    <property type="entry name" value="retropepsin_like"/>
    <property type="match status" value="1"/>
</dbReference>
<dbReference type="PANTHER" id="PTHR33067:SF31">
    <property type="entry name" value="RNA-DIRECTED DNA POLYMERASE"/>
    <property type="match status" value="1"/>
</dbReference>
<feature type="region of interest" description="Disordered" evidence="1">
    <location>
        <begin position="111"/>
        <end position="134"/>
    </location>
</feature>